<organism evidence="1 2">
    <name type="scientific">Paramecium pentaurelia</name>
    <dbReference type="NCBI Taxonomy" id="43138"/>
    <lineage>
        <taxon>Eukaryota</taxon>
        <taxon>Sar</taxon>
        <taxon>Alveolata</taxon>
        <taxon>Ciliophora</taxon>
        <taxon>Intramacronucleata</taxon>
        <taxon>Oligohymenophorea</taxon>
        <taxon>Peniculida</taxon>
        <taxon>Parameciidae</taxon>
        <taxon>Paramecium</taxon>
    </lineage>
</organism>
<name>A0A8S1SWN1_9CILI</name>
<dbReference type="EMBL" id="CAJJDO010000013">
    <property type="protein sequence ID" value="CAD8144510.1"/>
    <property type="molecule type" value="Genomic_DNA"/>
</dbReference>
<comment type="caution">
    <text evidence="1">The sequence shown here is derived from an EMBL/GenBank/DDBJ whole genome shotgun (WGS) entry which is preliminary data.</text>
</comment>
<reference evidence="1" key="1">
    <citation type="submission" date="2021-01" db="EMBL/GenBank/DDBJ databases">
        <authorList>
            <consortium name="Genoscope - CEA"/>
            <person name="William W."/>
        </authorList>
    </citation>
    <scope>NUCLEOTIDE SEQUENCE</scope>
</reference>
<proteinExistence type="predicted"/>
<accession>A0A8S1SWN1</accession>
<evidence type="ECO:0000313" key="1">
    <source>
        <dbReference type="EMBL" id="CAD8144510.1"/>
    </source>
</evidence>
<gene>
    <name evidence="1" type="ORF">PPENT_87.1.T0130266</name>
</gene>
<evidence type="ECO:0000313" key="2">
    <source>
        <dbReference type="Proteomes" id="UP000689195"/>
    </source>
</evidence>
<protein>
    <submittedName>
        <fullName evidence="1">Uncharacterized protein</fullName>
    </submittedName>
</protein>
<sequence>MELLFYFIKYDKDALDKHFNQKDQLILNQDVEFKKIYNEKEKDGTVLRILRQFIKKMILDQSQIQLISRAIDFLKKIRRVYKIIE</sequence>
<dbReference type="Proteomes" id="UP000689195">
    <property type="component" value="Unassembled WGS sequence"/>
</dbReference>
<keyword evidence="2" id="KW-1185">Reference proteome</keyword>
<dbReference type="AlphaFoldDB" id="A0A8S1SWN1"/>